<sequence>MFGKNAATTANKGGGFGLLLKEQITPTNAILAEESANEQTLDPVIMPPGIMTLGDILKGMCAKEPSSAPSSCQTQMAQLQSPWSELMTLVMVTQMVFTSHTFIGSELRLRHGPTIIKPITLKAMEGFGLFASRSRSVLLIQREQARKSIEVWCPTIGRGQQQQPV</sequence>
<name>A0A9P6LAT9_9AGAM</name>
<evidence type="ECO:0000313" key="1">
    <source>
        <dbReference type="EMBL" id="KAF9789854.1"/>
    </source>
</evidence>
<evidence type="ECO:0000313" key="2">
    <source>
        <dbReference type="Proteomes" id="UP000736335"/>
    </source>
</evidence>
<accession>A0A9P6LAT9</accession>
<dbReference type="EMBL" id="WIUZ02000003">
    <property type="protein sequence ID" value="KAF9789854.1"/>
    <property type="molecule type" value="Genomic_DNA"/>
</dbReference>
<proteinExistence type="predicted"/>
<organism evidence="1 2">
    <name type="scientific">Thelephora terrestris</name>
    <dbReference type="NCBI Taxonomy" id="56493"/>
    <lineage>
        <taxon>Eukaryota</taxon>
        <taxon>Fungi</taxon>
        <taxon>Dikarya</taxon>
        <taxon>Basidiomycota</taxon>
        <taxon>Agaricomycotina</taxon>
        <taxon>Agaricomycetes</taxon>
        <taxon>Thelephorales</taxon>
        <taxon>Thelephoraceae</taxon>
        <taxon>Thelephora</taxon>
    </lineage>
</organism>
<comment type="caution">
    <text evidence="1">The sequence shown here is derived from an EMBL/GenBank/DDBJ whole genome shotgun (WGS) entry which is preliminary data.</text>
</comment>
<keyword evidence="2" id="KW-1185">Reference proteome</keyword>
<protein>
    <submittedName>
        <fullName evidence="1">Uncharacterized protein</fullName>
    </submittedName>
</protein>
<reference evidence="1" key="1">
    <citation type="journal article" date="2020" name="Nat. Commun.">
        <title>Large-scale genome sequencing of mycorrhizal fungi provides insights into the early evolution of symbiotic traits.</title>
        <authorList>
            <person name="Miyauchi S."/>
            <person name="Kiss E."/>
            <person name="Kuo A."/>
            <person name="Drula E."/>
            <person name="Kohler A."/>
            <person name="Sanchez-Garcia M."/>
            <person name="Morin E."/>
            <person name="Andreopoulos B."/>
            <person name="Barry K.W."/>
            <person name="Bonito G."/>
            <person name="Buee M."/>
            <person name="Carver A."/>
            <person name="Chen C."/>
            <person name="Cichocki N."/>
            <person name="Clum A."/>
            <person name="Culley D."/>
            <person name="Crous P.W."/>
            <person name="Fauchery L."/>
            <person name="Girlanda M."/>
            <person name="Hayes R.D."/>
            <person name="Keri Z."/>
            <person name="LaButti K."/>
            <person name="Lipzen A."/>
            <person name="Lombard V."/>
            <person name="Magnuson J."/>
            <person name="Maillard F."/>
            <person name="Murat C."/>
            <person name="Nolan M."/>
            <person name="Ohm R.A."/>
            <person name="Pangilinan J."/>
            <person name="Pereira M.F."/>
            <person name="Perotto S."/>
            <person name="Peter M."/>
            <person name="Pfister S."/>
            <person name="Riley R."/>
            <person name="Sitrit Y."/>
            <person name="Stielow J.B."/>
            <person name="Szollosi G."/>
            <person name="Zifcakova L."/>
            <person name="Stursova M."/>
            <person name="Spatafora J.W."/>
            <person name="Tedersoo L."/>
            <person name="Vaario L.M."/>
            <person name="Yamada A."/>
            <person name="Yan M."/>
            <person name="Wang P."/>
            <person name="Xu J."/>
            <person name="Bruns T."/>
            <person name="Baldrian P."/>
            <person name="Vilgalys R."/>
            <person name="Dunand C."/>
            <person name="Henrissat B."/>
            <person name="Grigoriev I.V."/>
            <person name="Hibbett D."/>
            <person name="Nagy L.G."/>
            <person name="Martin F.M."/>
        </authorList>
    </citation>
    <scope>NUCLEOTIDE SEQUENCE</scope>
    <source>
        <strain evidence="1">UH-Tt-Lm1</strain>
    </source>
</reference>
<dbReference type="Proteomes" id="UP000736335">
    <property type="component" value="Unassembled WGS sequence"/>
</dbReference>
<gene>
    <name evidence="1" type="ORF">BJ322DRAFT_1018433</name>
</gene>
<reference evidence="1" key="2">
    <citation type="submission" date="2020-11" db="EMBL/GenBank/DDBJ databases">
        <authorList>
            <consortium name="DOE Joint Genome Institute"/>
            <person name="Kuo A."/>
            <person name="Miyauchi S."/>
            <person name="Kiss E."/>
            <person name="Drula E."/>
            <person name="Kohler A."/>
            <person name="Sanchez-Garcia M."/>
            <person name="Andreopoulos B."/>
            <person name="Barry K.W."/>
            <person name="Bonito G."/>
            <person name="Buee M."/>
            <person name="Carver A."/>
            <person name="Chen C."/>
            <person name="Cichocki N."/>
            <person name="Clum A."/>
            <person name="Culley D."/>
            <person name="Crous P.W."/>
            <person name="Fauchery L."/>
            <person name="Girlanda M."/>
            <person name="Hayes R."/>
            <person name="Keri Z."/>
            <person name="Labutti K."/>
            <person name="Lipzen A."/>
            <person name="Lombard V."/>
            <person name="Magnuson J."/>
            <person name="Maillard F."/>
            <person name="Morin E."/>
            <person name="Murat C."/>
            <person name="Nolan M."/>
            <person name="Ohm R."/>
            <person name="Pangilinan J."/>
            <person name="Pereira M."/>
            <person name="Perotto S."/>
            <person name="Peter M."/>
            <person name="Riley R."/>
            <person name="Sitrit Y."/>
            <person name="Stielow B."/>
            <person name="Szollosi G."/>
            <person name="Zifcakova L."/>
            <person name="Stursova M."/>
            <person name="Spatafora J.W."/>
            <person name="Tedersoo L."/>
            <person name="Vaario L.-M."/>
            <person name="Yamada A."/>
            <person name="Yan M."/>
            <person name="Wang P."/>
            <person name="Xu J."/>
            <person name="Bruns T."/>
            <person name="Baldrian P."/>
            <person name="Vilgalys R."/>
            <person name="Henrissat B."/>
            <person name="Grigoriev I.V."/>
            <person name="Hibbett D."/>
            <person name="Nagy L.G."/>
            <person name="Martin F.M."/>
        </authorList>
    </citation>
    <scope>NUCLEOTIDE SEQUENCE</scope>
    <source>
        <strain evidence="1">UH-Tt-Lm1</strain>
    </source>
</reference>
<dbReference type="AlphaFoldDB" id="A0A9P6LAT9"/>